<name>A0A6A7AG31_9PLEO</name>
<evidence type="ECO:0000259" key="1">
    <source>
        <dbReference type="Pfam" id="PF26652"/>
    </source>
</evidence>
<dbReference type="OrthoDB" id="3765493at2759"/>
<evidence type="ECO:0000313" key="3">
    <source>
        <dbReference type="Proteomes" id="UP000799424"/>
    </source>
</evidence>
<reference evidence="2" key="1">
    <citation type="journal article" date="2020" name="Stud. Mycol.">
        <title>101 Dothideomycetes genomes: a test case for predicting lifestyles and emergence of pathogens.</title>
        <authorList>
            <person name="Haridas S."/>
            <person name="Albert R."/>
            <person name="Binder M."/>
            <person name="Bloem J."/>
            <person name="Labutti K."/>
            <person name="Salamov A."/>
            <person name="Andreopoulos B."/>
            <person name="Baker S."/>
            <person name="Barry K."/>
            <person name="Bills G."/>
            <person name="Bluhm B."/>
            <person name="Cannon C."/>
            <person name="Castanera R."/>
            <person name="Culley D."/>
            <person name="Daum C."/>
            <person name="Ezra D."/>
            <person name="Gonzalez J."/>
            <person name="Henrissat B."/>
            <person name="Kuo A."/>
            <person name="Liang C."/>
            <person name="Lipzen A."/>
            <person name="Lutzoni F."/>
            <person name="Magnuson J."/>
            <person name="Mondo S."/>
            <person name="Nolan M."/>
            <person name="Ohm R."/>
            <person name="Pangilinan J."/>
            <person name="Park H.-J."/>
            <person name="Ramirez L."/>
            <person name="Alfaro M."/>
            <person name="Sun H."/>
            <person name="Tritt A."/>
            <person name="Yoshinaga Y."/>
            <person name="Zwiers L.-H."/>
            <person name="Turgeon B."/>
            <person name="Goodwin S."/>
            <person name="Spatafora J."/>
            <person name="Crous P."/>
            <person name="Grigoriev I."/>
        </authorList>
    </citation>
    <scope>NUCLEOTIDE SEQUENCE</scope>
    <source>
        <strain evidence="2">CBS 113818</strain>
    </source>
</reference>
<feature type="non-terminal residue" evidence="2">
    <location>
        <position position="1"/>
    </location>
</feature>
<keyword evidence="3" id="KW-1185">Reference proteome</keyword>
<protein>
    <recommendedName>
        <fullName evidence="1">Probable double zinc ribbon domain-containing protein</fullName>
    </recommendedName>
</protein>
<dbReference type="AlphaFoldDB" id="A0A6A7AG31"/>
<dbReference type="InterPro" id="IPR058253">
    <property type="entry name" value="Zn_ribbon_double"/>
</dbReference>
<accession>A0A6A7AG31</accession>
<dbReference type="Pfam" id="PF26652">
    <property type="entry name" value="Zn_ribbon_double"/>
    <property type="match status" value="1"/>
</dbReference>
<feature type="domain" description="Probable double zinc ribbon" evidence="1">
    <location>
        <begin position="100"/>
        <end position="221"/>
    </location>
</feature>
<sequence length="259" mass="29391">LSMLHHKGSIPHPHRLSAAFTSKLTDVIEKNNERKSHDLRRLSLITVSDSRSSKDSSHGSLQEVLDHAVLAETPTDPYLIQENKYPFLRNLRTDEDIGDGLWICCYCHHENTLRHWKGPFPFKYIHCDRCTRILCSSCHSSEVLTPWPYGMISAPRPAPGREVRYCHVCVVCGLSHRAEMEGTTLDFYGVTCSGCGITSYGDWPRFHIGNVEPYRRDPDPSFVKLIEARVDDAVKLAFQWELASVESRPPSRLSCRSPG</sequence>
<evidence type="ECO:0000313" key="2">
    <source>
        <dbReference type="EMBL" id="KAF2832270.1"/>
    </source>
</evidence>
<proteinExistence type="predicted"/>
<dbReference type="Proteomes" id="UP000799424">
    <property type="component" value="Unassembled WGS sequence"/>
</dbReference>
<dbReference type="EMBL" id="MU006217">
    <property type="protein sequence ID" value="KAF2832270.1"/>
    <property type="molecule type" value="Genomic_DNA"/>
</dbReference>
<organism evidence="2 3">
    <name type="scientific">Ophiobolus disseminans</name>
    <dbReference type="NCBI Taxonomy" id="1469910"/>
    <lineage>
        <taxon>Eukaryota</taxon>
        <taxon>Fungi</taxon>
        <taxon>Dikarya</taxon>
        <taxon>Ascomycota</taxon>
        <taxon>Pezizomycotina</taxon>
        <taxon>Dothideomycetes</taxon>
        <taxon>Pleosporomycetidae</taxon>
        <taxon>Pleosporales</taxon>
        <taxon>Pleosporineae</taxon>
        <taxon>Phaeosphaeriaceae</taxon>
        <taxon>Ophiobolus</taxon>
    </lineage>
</organism>
<gene>
    <name evidence="2" type="ORF">CC86DRAFT_280589</name>
</gene>